<dbReference type="PATRIC" id="fig|49547.3.peg.1831"/>
<comment type="caution">
    <text evidence="6">The sequence shown here is derived from an EMBL/GenBank/DDBJ whole genome shotgun (WGS) entry which is preliminary data.</text>
</comment>
<dbReference type="RefSeq" id="WP_067092502.1">
    <property type="nucleotide sequence ID" value="NZ_LWMV01000207.1"/>
</dbReference>
<dbReference type="EMBL" id="LWMV01000207">
    <property type="protein sequence ID" value="KZX10630.1"/>
    <property type="molecule type" value="Genomic_DNA"/>
</dbReference>
<dbReference type="GO" id="GO:0003676">
    <property type="term" value="F:nucleic acid binding"/>
    <property type="evidence" value="ECO:0007669"/>
    <property type="project" value="InterPro"/>
</dbReference>
<keyword evidence="4" id="KW-0949">S-adenosyl-L-methionine</keyword>
<dbReference type="Pfam" id="PF02086">
    <property type="entry name" value="MethyltransfD12"/>
    <property type="match status" value="1"/>
</dbReference>
<dbReference type="STRING" id="49547.MBCUR_17210"/>
<keyword evidence="2 6" id="KW-0489">Methyltransferase</keyword>
<evidence type="ECO:0000313" key="7">
    <source>
        <dbReference type="Proteomes" id="UP000077245"/>
    </source>
</evidence>
<sequence length="337" mass="39267">MFGKFNLENRRYIGNKNKLATWIKELLNEYASGNSFFDVFAGTGVVTREVLDIYDEFVLNDFLFSNNIIYTAFFDTSQHDCSKLKDITNDFRKITDRKFDDSYFEDNYGGKFFSFHDAKIIGEIRERIELNDSLNHKEKAILIASLIYSADKIANTVGHYDAYRKKERVQNKFKFELINPINAENKDIKIYREDSNELIRNVKADIAFVDPPYNSRQYSRFYHVLEGISKWDKPKLSGVAMKPKAENMSTYCKTSAPMVFNDLISNLDVNYIAVTYNNNYKSKSNSSRNKITHEEILNSLENVGTTNIFEKSFKFFNAGKSDLQNHKEFLFITEVNK</sequence>
<dbReference type="PROSITE" id="PS00092">
    <property type="entry name" value="N6_MTASE"/>
    <property type="match status" value="1"/>
</dbReference>
<dbReference type="InterPro" id="IPR012327">
    <property type="entry name" value="MeTrfase_D12"/>
</dbReference>
<dbReference type="OrthoDB" id="359513at2157"/>
<dbReference type="InterPro" id="IPR002052">
    <property type="entry name" value="DNA_methylase_N6_adenine_CS"/>
</dbReference>
<evidence type="ECO:0000256" key="3">
    <source>
        <dbReference type="ARBA" id="ARBA00022679"/>
    </source>
</evidence>
<evidence type="ECO:0000313" key="6">
    <source>
        <dbReference type="EMBL" id="KZX10630.1"/>
    </source>
</evidence>
<dbReference type="Proteomes" id="UP000077245">
    <property type="component" value="Unassembled WGS sequence"/>
</dbReference>
<accession>A0A162FIT9</accession>
<organism evidence="6 7">
    <name type="scientific">Methanobrevibacter curvatus</name>
    <dbReference type="NCBI Taxonomy" id="49547"/>
    <lineage>
        <taxon>Archaea</taxon>
        <taxon>Methanobacteriati</taxon>
        <taxon>Methanobacteriota</taxon>
        <taxon>Methanomada group</taxon>
        <taxon>Methanobacteria</taxon>
        <taxon>Methanobacteriales</taxon>
        <taxon>Methanobacteriaceae</taxon>
        <taxon>Methanobrevibacter</taxon>
    </lineage>
</organism>
<dbReference type="GO" id="GO:0009307">
    <property type="term" value="P:DNA restriction-modification system"/>
    <property type="evidence" value="ECO:0007669"/>
    <property type="project" value="InterPro"/>
</dbReference>
<dbReference type="InterPro" id="IPR029063">
    <property type="entry name" value="SAM-dependent_MTases_sf"/>
</dbReference>
<keyword evidence="3 6" id="KW-0808">Transferase</keyword>
<dbReference type="PRINTS" id="PR00505">
    <property type="entry name" value="D12N6MTFRASE"/>
</dbReference>
<reference evidence="6 7" key="1">
    <citation type="submission" date="2016-04" db="EMBL/GenBank/DDBJ databases">
        <title>Genome sequence of Methanobrevibacter curvatus DSM 11111.</title>
        <authorList>
            <person name="Poehlein A."/>
            <person name="Seedorf H."/>
            <person name="Daniel R."/>
        </authorList>
    </citation>
    <scope>NUCLEOTIDE SEQUENCE [LARGE SCALE GENOMIC DNA]</scope>
    <source>
        <strain evidence="6 7">DSM 11111</strain>
    </source>
</reference>
<comment type="catalytic activity">
    <reaction evidence="5">
        <text>a 2'-deoxyadenosine in DNA + S-adenosyl-L-methionine = an N(6)-methyl-2'-deoxyadenosine in DNA + S-adenosyl-L-homocysteine + H(+)</text>
        <dbReference type="Rhea" id="RHEA:15197"/>
        <dbReference type="Rhea" id="RHEA-COMP:12418"/>
        <dbReference type="Rhea" id="RHEA-COMP:12419"/>
        <dbReference type="ChEBI" id="CHEBI:15378"/>
        <dbReference type="ChEBI" id="CHEBI:57856"/>
        <dbReference type="ChEBI" id="CHEBI:59789"/>
        <dbReference type="ChEBI" id="CHEBI:90615"/>
        <dbReference type="ChEBI" id="CHEBI:90616"/>
        <dbReference type="EC" id="2.1.1.72"/>
    </reaction>
</comment>
<keyword evidence="7" id="KW-1185">Reference proteome</keyword>
<evidence type="ECO:0000256" key="4">
    <source>
        <dbReference type="ARBA" id="ARBA00022691"/>
    </source>
</evidence>
<protein>
    <recommendedName>
        <fullName evidence="1">site-specific DNA-methyltransferase (adenine-specific)</fullName>
        <ecNumber evidence="1">2.1.1.72</ecNumber>
    </recommendedName>
</protein>
<evidence type="ECO:0000256" key="1">
    <source>
        <dbReference type="ARBA" id="ARBA00011900"/>
    </source>
</evidence>
<evidence type="ECO:0000256" key="2">
    <source>
        <dbReference type="ARBA" id="ARBA00022603"/>
    </source>
</evidence>
<dbReference type="Gene3D" id="3.40.50.150">
    <property type="entry name" value="Vaccinia Virus protein VP39"/>
    <property type="match status" value="1"/>
</dbReference>
<name>A0A162FIT9_9EURY</name>
<dbReference type="GO" id="GO:0032259">
    <property type="term" value="P:methylation"/>
    <property type="evidence" value="ECO:0007669"/>
    <property type="project" value="UniProtKB-KW"/>
</dbReference>
<gene>
    <name evidence="6" type="primary">fokIM_2</name>
    <name evidence="6" type="ORF">MBCUR_17210</name>
</gene>
<proteinExistence type="predicted"/>
<dbReference type="EC" id="2.1.1.72" evidence="1"/>
<dbReference type="GO" id="GO:0009007">
    <property type="term" value="F:site-specific DNA-methyltransferase (adenine-specific) activity"/>
    <property type="evidence" value="ECO:0007669"/>
    <property type="project" value="UniProtKB-EC"/>
</dbReference>
<dbReference type="SUPFAM" id="SSF53335">
    <property type="entry name" value="S-adenosyl-L-methionine-dependent methyltransferases"/>
    <property type="match status" value="1"/>
</dbReference>
<dbReference type="AlphaFoldDB" id="A0A162FIT9"/>
<evidence type="ECO:0000256" key="5">
    <source>
        <dbReference type="ARBA" id="ARBA00047942"/>
    </source>
</evidence>